<accession>A0ABS7ZBV1</accession>
<evidence type="ECO:0000313" key="4">
    <source>
        <dbReference type="Proteomes" id="UP001319870"/>
    </source>
</evidence>
<name>A0ABS7ZBV1_9MICO</name>
<feature type="transmembrane region" description="Helical" evidence="1">
    <location>
        <begin position="12"/>
        <end position="35"/>
    </location>
</feature>
<dbReference type="SUPFAM" id="SSF47090">
    <property type="entry name" value="PGBD-like"/>
    <property type="match status" value="1"/>
</dbReference>
<keyword evidence="1" id="KW-1133">Transmembrane helix</keyword>
<keyword evidence="4" id="KW-1185">Reference proteome</keyword>
<dbReference type="Gene3D" id="1.10.101.10">
    <property type="entry name" value="PGBD-like superfamily/PGBD"/>
    <property type="match status" value="1"/>
</dbReference>
<sequence length="214" mass="22613">MPDQPVVVTRRPWRVVVLAVVVALGVGAGVTWAVAPAPTPSWVQPTVTDAAQVEVSARDFAGERSVPVTAALSEQRELLLPDGGVLRETACAVGEAIESGSAPFLVDDHRVLALHTSTPLWRDLGVGIRGDDVRAVQEELTRLGHEVEATGYYGAGTAAAMSQVWVDATGEEKVTSLALSRVVWLPDREVVAAGCPLQVGPSPRGRSPWWRAGA</sequence>
<dbReference type="InterPro" id="IPR036365">
    <property type="entry name" value="PGBD-like_sf"/>
</dbReference>
<dbReference type="Proteomes" id="UP001319870">
    <property type="component" value="Unassembled WGS sequence"/>
</dbReference>
<dbReference type="EMBL" id="JAIXCQ010000001">
    <property type="protein sequence ID" value="MCA5891937.1"/>
    <property type="molecule type" value="Genomic_DNA"/>
</dbReference>
<reference evidence="3 4" key="1">
    <citation type="submission" date="2021-09" db="EMBL/GenBank/DDBJ databases">
        <title>Isoptericola luteus sp. nov., a novel bacterium isolated from Harbin, the capital city of Heilongjiang province.</title>
        <authorList>
            <person name="Li J."/>
        </authorList>
    </citation>
    <scope>NUCLEOTIDE SEQUENCE [LARGE SCALE GENOMIC DNA]</scope>
    <source>
        <strain evidence="3 4">NEAU-Y5</strain>
    </source>
</reference>
<protein>
    <submittedName>
        <fullName evidence="3">Peptidoglycan-binding protein</fullName>
    </submittedName>
</protein>
<dbReference type="InterPro" id="IPR036366">
    <property type="entry name" value="PGBDSf"/>
</dbReference>
<dbReference type="Pfam" id="PF01471">
    <property type="entry name" value="PG_binding_1"/>
    <property type="match status" value="1"/>
</dbReference>
<evidence type="ECO:0000256" key="1">
    <source>
        <dbReference type="SAM" id="Phobius"/>
    </source>
</evidence>
<organism evidence="3 4">
    <name type="scientific">Isoptericola luteus</name>
    <dbReference type="NCBI Taxonomy" id="2879484"/>
    <lineage>
        <taxon>Bacteria</taxon>
        <taxon>Bacillati</taxon>
        <taxon>Actinomycetota</taxon>
        <taxon>Actinomycetes</taxon>
        <taxon>Micrococcales</taxon>
        <taxon>Promicromonosporaceae</taxon>
        <taxon>Isoptericola</taxon>
    </lineage>
</organism>
<keyword evidence="1" id="KW-0472">Membrane</keyword>
<proteinExistence type="predicted"/>
<evidence type="ECO:0000259" key="2">
    <source>
        <dbReference type="Pfam" id="PF01471"/>
    </source>
</evidence>
<dbReference type="InterPro" id="IPR002477">
    <property type="entry name" value="Peptidoglycan-bd-like"/>
</dbReference>
<feature type="domain" description="Peptidoglycan binding-like" evidence="2">
    <location>
        <begin position="129"/>
        <end position="162"/>
    </location>
</feature>
<evidence type="ECO:0000313" key="3">
    <source>
        <dbReference type="EMBL" id="MCA5891937.1"/>
    </source>
</evidence>
<keyword evidence="1" id="KW-0812">Transmembrane</keyword>
<comment type="caution">
    <text evidence="3">The sequence shown here is derived from an EMBL/GenBank/DDBJ whole genome shotgun (WGS) entry which is preliminary data.</text>
</comment>
<gene>
    <name evidence="3" type="ORF">LEP48_01050</name>
</gene>